<protein>
    <submittedName>
        <fullName evidence="10">DedA family protein</fullName>
    </submittedName>
</protein>
<keyword evidence="6 8" id="KW-0472">Membrane</keyword>
<dbReference type="InterPro" id="IPR032816">
    <property type="entry name" value="VTT_dom"/>
</dbReference>
<keyword evidence="5 8" id="KW-1133">Transmembrane helix</keyword>
<gene>
    <name evidence="10" type="ORF">F8R14_01135</name>
</gene>
<organism evidence="10 11">
    <name type="scientific">Veillonella seminalis</name>
    <dbReference type="NCBI Taxonomy" id="1502943"/>
    <lineage>
        <taxon>Bacteria</taxon>
        <taxon>Bacillati</taxon>
        <taxon>Bacillota</taxon>
        <taxon>Negativicutes</taxon>
        <taxon>Veillonellales</taxon>
        <taxon>Veillonellaceae</taxon>
        <taxon>Veillonella</taxon>
    </lineage>
</organism>
<dbReference type="EMBL" id="WBKH01000001">
    <property type="protein sequence ID" value="KAB1479903.1"/>
    <property type="molecule type" value="Genomic_DNA"/>
</dbReference>
<comment type="caution">
    <text evidence="10">The sequence shown here is derived from an EMBL/GenBank/DDBJ whole genome shotgun (WGS) entry which is preliminary data.</text>
</comment>
<dbReference type="GeneID" id="83054161"/>
<dbReference type="Proteomes" id="UP000434554">
    <property type="component" value="Unassembled WGS sequence"/>
</dbReference>
<dbReference type="GO" id="GO:0005886">
    <property type="term" value="C:plasma membrane"/>
    <property type="evidence" value="ECO:0007669"/>
    <property type="project" value="UniProtKB-SubCell"/>
</dbReference>
<comment type="similarity">
    <text evidence="2">Belongs to the DedA family.</text>
</comment>
<dbReference type="PANTHER" id="PTHR42709">
    <property type="entry name" value="ALKALINE PHOSPHATASE LIKE PROTEIN"/>
    <property type="match status" value="1"/>
</dbReference>
<evidence type="ECO:0000313" key="10">
    <source>
        <dbReference type="EMBL" id="KAB1479903.1"/>
    </source>
</evidence>
<evidence type="ECO:0000259" key="9">
    <source>
        <dbReference type="Pfam" id="PF09335"/>
    </source>
</evidence>
<reference evidence="10 11" key="1">
    <citation type="submission" date="2019-09" db="EMBL/GenBank/DDBJ databases">
        <title>Draft genome sequence of 3 type strains from the CCUG.</title>
        <authorList>
            <person name="Pineiro-Iglesias B."/>
            <person name="Tunovic T."/>
            <person name="Unosson C."/>
            <person name="Inganas E."/>
            <person name="Ohlen M."/>
            <person name="Cardew S."/>
            <person name="Jensie-Markopoulos S."/>
            <person name="Salva-Serra F."/>
            <person name="Jaen-Luchoro D."/>
            <person name="Karlsson R."/>
            <person name="Svensson-Stadler L."/>
            <person name="Chun J."/>
            <person name="Moore E."/>
        </authorList>
    </citation>
    <scope>NUCLEOTIDE SEQUENCE [LARGE SCALE GENOMIC DNA]</scope>
    <source>
        <strain evidence="10 11">CCUG 65427</strain>
    </source>
</reference>
<sequence>MDYLISFLETYGYAAMFIAMVLENANIPIPSEIVLGFSGYLIAQGVFEMNMTMIVATVAGVVGSILSYWMGEHGGRPLLKKYGAYIFFNEHKFEMAEKLFNKYGGAAVFFGRLLPGIRTFISFPAGIARYPMSRFVIWTLLGTIPWTILLVWLGVKLGEHWQDLIAYNHEFLVIMLVVFAIIAVFFGIRYYRNKNRKNTAVNTADAATDSAVVKAEEQTADAATDRTNVTATTETKDKAVQENTVQH</sequence>
<dbReference type="AlphaFoldDB" id="A0A833CCR5"/>
<evidence type="ECO:0000256" key="5">
    <source>
        <dbReference type="ARBA" id="ARBA00022989"/>
    </source>
</evidence>
<feature type="transmembrane region" description="Helical" evidence="8">
    <location>
        <begin position="49"/>
        <end position="71"/>
    </location>
</feature>
<feature type="transmembrane region" description="Helical" evidence="8">
    <location>
        <begin position="135"/>
        <end position="155"/>
    </location>
</feature>
<evidence type="ECO:0000256" key="2">
    <source>
        <dbReference type="ARBA" id="ARBA00010792"/>
    </source>
</evidence>
<name>A0A833CCR5_9FIRM</name>
<feature type="region of interest" description="Disordered" evidence="7">
    <location>
        <begin position="222"/>
        <end position="247"/>
    </location>
</feature>
<keyword evidence="4 8" id="KW-0812">Transmembrane</keyword>
<dbReference type="Pfam" id="PF09335">
    <property type="entry name" value="VTT_dom"/>
    <property type="match status" value="1"/>
</dbReference>
<feature type="domain" description="VTT" evidence="9">
    <location>
        <begin position="29"/>
        <end position="154"/>
    </location>
</feature>
<keyword evidence="3" id="KW-1003">Cell membrane</keyword>
<dbReference type="InterPro" id="IPR051311">
    <property type="entry name" value="DedA_domain"/>
</dbReference>
<feature type="transmembrane region" description="Helical" evidence="8">
    <location>
        <begin position="167"/>
        <end position="188"/>
    </location>
</feature>
<evidence type="ECO:0000256" key="7">
    <source>
        <dbReference type="SAM" id="MobiDB-lite"/>
    </source>
</evidence>
<feature type="transmembrane region" description="Helical" evidence="8">
    <location>
        <begin position="12"/>
        <end position="29"/>
    </location>
</feature>
<evidence type="ECO:0000256" key="3">
    <source>
        <dbReference type="ARBA" id="ARBA00022475"/>
    </source>
</evidence>
<accession>A0A833CCR5</accession>
<dbReference type="PANTHER" id="PTHR42709:SF6">
    <property type="entry name" value="UNDECAPRENYL PHOSPHATE TRANSPORTER A"/>
    <property type="match status" value="1"/>
</dbReference>
<comment type="subcellular location">
    <subcellularLocation>
        <location evidence="1">Cell membrane</location>
        <topology evidence="1">Multi-pass membrane protein</topology>
    </subcellularLocation>
</comment>
<evidence type="ECO:0000256" key="6">
    <source>
        <dbReference type="ARBA" id="ARBA00023136"/>
    </source>
</evidence>
<dbReference type="RefSeq" id="WP_127006901.1">
    <property type="nucleotide sequence ID" value="NZ_RQUZ01000001.1"/>
</dbReference>
<evidence type="ECO:0000313" key="11">
    <source>
        <dbReference type="Proteomes" id="UP000434554"/>
    </source>
</evidence>
<evidence type="ECO:0000256" key="8">
    <source>
        <dbReference type="SAM" id="Phobius"/>
    </source>
</evidence>
<evidence type="ECO:0000256" key="4">
    <source>
        <dbReference type="ARBA" id="ARBA00022692"/>
    </source>
</evidence>
<evidence type="ECO:0000256" key="1">
    <source>
        <dbReference type="ARBA" id="ARBA00004651"/>
    </source>
</evidence>
<proteinExistence type="inferred from homology"/>